<dbReference type="InterPro" id="IPR020814">
    <property type="entry name" value="Ribosomal_S6_plastid/chlpt"/>
</dbReference>
<keyword evidence="3 6" id="KW-0687">Ribonucleoprotein</keyword>
<dbReference type="GO" id="GO:0003735">
    <property type="term" value="F:structural constituent of ribosome"/>
    <property type="evidence" value="ECO:0007669"/>
    <property type="project" value="InterPro"/>
</dbReference>
<dbReference type="PANTHER" id="PTHR21011:SF1">
    <property type="entry name" value="SMALL RIBOSOMAL SUBUNIT PROTEIN BS6M"/>
    <property type="match status" value="1"/>
</dbReference>
<evidence type="ECO:0000256" key="1">
    <source>
        <dbReference type="ARBA" id="ARBA00009512"/>
    </source>
</evidence>
<evidence type="ECO:0000256" key="6">
    <source>
        <dbReference type="HAMAP-Rule" id="MF_00360"/>
    </source>
</evidence>
<evidence type="ECO:0000256" key="2">
    <source>
        <dbReference type="ARBA" id="ARBA00022980"/>
    </source>
</evidence>
<dbReference type="InterPro" id="IPR035980">
    <property type="entry name" value="Ribosomal_bS6_sf"/>
</dbReference>
<evidence type="ECO:0000256" key="5">
    <source>
        <dbReference type="ARBA" id="ARBA00035294"/>
    </source>
</evidence>
<dbReference type="KEGG" id="ttf:THTE_4016"/>
<dbReference type="NCBIfam" id="TIGR00166">
    <property type="entry name" value="S6"/>
    <property type="match status" value="1"/>
</dbReference>
<dbReference type="RefSeq" id="WP_157732170.1">
    <property type="nucleotide sequence ID" value="NZ_CP018477.1"/>
</dbReference>
<dbReference type="OrthoDB" id="290527at2"/>
<dbReference type="GO" id="GO:0005840">
    <property type="term" value="C:ribosome"/>
    <property type="evidence" value="ECO:0007669"/>
    <property type="project" value="UniProtKB-KW"/>
</dbReference>
<evidence type="ECO:0000313" key="7">
    <source>
        <dbReference type="EMBL" id="ASV76617.1"/>
    </source>
</evidence>
<keyword evidence="6" id="KW-0694">RNA-binding</keyword>
<dbReference type="SUPFAM" id="SSF54995">
    <property type="entry name" value="Ribosomal protein S6"/>
    <property type="match status" value="1"/>
</dbReference>
<organism evidence="7 8">
    <name type="scientific">Thermogutta terrifontis</name>
    <dbReference type="NCBI Taxonomy" id="1331910"/>
    <lineage>
        <taxon>Bacteria</taxon>
        <taxon>Pseudomonadati</taxon>
        <taxon>Planctomycetota</taxon>
        <taxon>Planctomycetia</taxon>
        <taxon>Pirellulales</taxon>
        <taxon>Thermoguttaceae</taxon>
        <taxon>Thermogutta</taxon>
    </lineage>
</organism>
<proteinExistence type="inferred from homology"/>
<keyword evidence="8" id="KW-1185">Reference proteome</keyword>
<evidence type="ECO:0000313" key="8">
    <source>
        <dbReference type="Proteomes" id="UP000215086"/>
    </source>
</evidence>
<comment type="function">
    <text evidence="4 6">Binds together with bS18 to 16S ribosomal RNA.</text>
</comment>
<dbReference type="GO" id="GO:0005737">
    <property type="term" value="C:cytoplasm"/>
    <property type="evidence" value="ECO:0007669"/>
    <property type="project" value="UniProtKB-ARBA"/>
</dbReference>
<dbReference type="InterPro" id="IPR000529">
    <property type="entry name" value="Ribosomal_bS6"/>
</dbReference>
<dbReference type="HAMAP" id="MF_00360">
    <property type="entry name" value="Ribosomal_bS6"/>
    <property type="match status" value="1"/>
</dbReference>
<dbReference type="CDD" id="cd00473">
    <property type="entry name" value="bS6"/>
    <property type="match status" value="1"/>
</dbReference>
<keyword evidence="6" id="KW-0699">rRNA-binding</keyword>
<protein>
    <recommendedName>
        <fullName evidence="5 6">Small ribosomal subunit protein bS6</fullName>
    </recommendedName>
</protein>
<dbReference type="GO" id="GO:1990904">
    <property type="term" value="C:ribonucleoprotein complex"/>
    <property type="evidence" value="ECO:0007669"/>
    <property type="project" value="UniProtKB-KW"/>
</dbReference>
<dbReference type="InterPro" id="IPR014717">
    <property type="entry name" value="Transl_elong_EF1B/ribsomal_bS6"/>
</dbReference>
<comment type="similarity">
    <text evidence="1 6">Belongs to the bacterial ribosomal protein bS6 family.</text>
</comment>
<reference evidence="7 8" key="1">
    <citation type="journal article" name="Front. Microbiol.">
        <title>Sugar Metabolism of the First Thermophilic Planctomycete Thermogutta terrifontis: Comparative Genomic and Transcriptomic Approaches.</title>
        <authorList>
            <person name="Elcheninov A.G."/>
            <person name="Menzel P."/>
            <person name="Gudbergsdottir S.R."/>
            <person name="Slesarev A.I."/>
            <person name="Kadnikov V.V."/>
            <person name="Krogh A."/>
            <person name="Bonch-Osmolovskaya E.A."/>
            <person name="Peng X."/>
            <person name="Kublanov I.V."/>
        </authorList>
    </citation>
    <scope>NUCLEOTIDE SEQUENCE [LARGE SCALE GENOMIC DNA]</scope>
    <source>
        <strain evidence="7 8">R1</strain>
    </source>
</reference>
<dbReference type="Gene3D" id="3.30.70.60">
    <property type="match status" value="1"/>
</dbReference>
<dbReference type="AlphaFoldDB" id="A0A286RL15"/>
<dbReference type="PANTHER" id="PTHR21011">
    <property type="entry name" value="MITOCHONDRIAL 28S RIBOSOMAL PROTEIN S6"/>
    <property type="match status" value="1"/>
</dbReference>
<name>A0A286RL15_9BACT</name>
<dbReference type="GO" id="GO:0006412">
    <property type="term" value="P:translation"/>
    <property type="evidence" value="ECO:0007669"/>
    <property type="project" value="UniProtKB-UniRule"/>
</dbReference>
<accession>A0A286RL15</accession>
<sequence length="145" mass="16963">MAQNFYEGLYILDSNKFARDPDGVVRQITDVLTEYGAEILVSRIWEERRLAYPIKKQRRGTYWLIYFKCESTKMEEIRRRLQLAPDILRFMHIKIDPRIIDVLVEHARGGQVAVRTVSEADLGVDEEIDDEADVEEMEDADVVDE</sequence>
<dbReference type="Pfam" id="PF01250">
    <property type="entry name" value="Ribosomal_S6"/>
    <property type="match status" value="1"/>
</dbReference>
<evidence type="ECO:0000256" key="3">
    <source>
        <dbReference type="ARBA" id="ARBA00023274"/>
    </source>
</evidence>
<dbReference type="EMBL" id="CP018477">
    <property type="protein sequence ID" value="ASV76617.1"/>
    <property type="molecule type" value="Genomic_DNA"/>
</dbReference>
<keyword evidence="2 6" id="KW-0689">Ribosomal protein</keyword>
<dbReference type="GO" id="GO:0070181">
    <property type="term" value="F:small ribosomal subunit rRNA binding"/>
    <property type="evidence" value="ECO:0007669"/>
    <property type="project" value="TreeGrafter"/>
</dbReference>
<gene>
    <name evidence="6" type="primary">rpsF</name>
    <name evidence="7" type="ORF">THTE_4016</name>
</gene>
<dbReference type="Proteomes" id="UP000215086">
    <property type="component" value="Chromosome"/>
</dbReference>
<evidence type="ECO:0000256" key="4">
    <source>
        <dbReference type="ARBA" id="ARBA00035104"/>
    </source>
</evidence>